<protein>
    <recommendedName>
        <fullName evidence="3">HTH luxR-type domain-containing protein</fullName>
    </recommendedName>
</protein>
<dbReference type="PROSITE" id="PS00622">
    <property type="entry name" value="HTH_LUXR_1"/>
    <property type="match status" value="1"/>
</dbReference>
<dbReference type="AlphaFoldDB" id="A0A147EZC1"/>
<gene>
    <name evidence="4" type="ORF">NS220_04815</name>
</gene>
<accession>A0A147EZC1</accession>
<sequence>MDHAVVRSWSREFSDALIPLTASQLMRQHLEAVRSILPFDAAQVLVFDRSDDLHRQMAQIGYPGDVARALAEDFTQNWPSPVWYPVDADDDLPTSISAERNVAGSFRRSDIYNGFLAPAGFRDGITLELKHRGRYVGLANFSSRTEGFYDTARRRTSAALATLLAHAISATAHELEAVPTSAHAAVVQRSGALSPMAGRQMAETVTQPGFLEAIAPVFDAPAGEVAFLWTSGRAWYRVVVRRHADEQDSAGHSVTVIEREVPAPYGLTLTEVRVLTRLISCGTNEAIAESMEVGVRTVHTHISNILGKLDCTRRGQATGRAVRNALYRPEGTPETSLVHLLG</sequence>
<dbReference type="SMART" id="SM00421">
    <property type="entry name" value="HTH_LUXR"/>
    <property type="match status" value="1"/>
</dbReference>
<dbReference type="GO" id="GO:0003677">
    <property type="term" value="F:DNA binding"/>
    <property type="evidence" value="ECO:0007669"/>
    <property type="project" value="InterPro"/>
</dbReference>
<dbReference type="SUPFAM" id="SSF55781">
    <property type="entry name" value="GAF domain-like"/>
    <property type="match status" value="1"/>
</dbReference>
<evidence type="ECO:0000313" key="4">
    <source>
        <dbReference type="EMBL" id="KTR95783.1"/>
    </source>
</evidence>
<reference evidence="4 5" key="1">
    <citation type="journal article" date="2016" name="Front. Microbiol.">
        <title>Genomic Resource of Rice Seed Associated Bacteria.</title>
        <authorList>
            <person name="Midha S."/>
            <person name="Bansal K."/>
            <person name="Sharma S."/>
            <person name="Kumar N."/>
            <person name="Patil P.P."/>
            <person name="Chaudhry V."/>
            <person name="Patil P.B."/>
        </authorList>
    </citation>
    <scope>NUCLEOTIDE SEQUENCE [LARGE SCALE GENOMIC DNA]</scope>
    <source>
        <strain evidence="4 5">NS220</strain>
    </source>
</reference>
<dbReference type="InterPro" id="IPR036388">
    <property type="entry name" value="WH-like_DNA-bd_sf"/>
</dbReference>
<dbReference type="InterPro" id="IPR016032">
    <property type="entry name" value="Sig_transdc_resp-reg_C-effctor"/>
</dbReference>
<evidence type="ECO:0000259" key="3">
    <source>
        <dbReference type="PROSITE" id="PS50043"/>
    </source>
</evidence>
<evidence type="ECO:0000256" key="1">
    <source>
        <dbReference type="ARBA" id="ARBA00023015"/>
    </source>
</evidence>
<organism evidence="4 5">
    <name type="scientific">Microbacterium testaceum</name>
    <name type="common">Aureobacterium testaceum</name>
    <name type="synonym">Brevibacterium testaceum</name>
    <dbReference type="NCBI Taxonomy" id="2033"/>
    <lineage>
        <taxon>Bacteria</taxon>
        <taxon>Bacillati</taxon>
        <taxon>Actinomycetota</taxon>
        <taxon>Actinomycetes</taxon>
        <taxon>Micrococcales</taxon>
        <taxon>Microbacteriaceae</taxon>
        <taxon>Microbacterium</taxon>
    </lineage>
</organism>
<dbReference type="PATRIC" id="fig|2033.6.peg.1839"/>
<dbReference type="Pfam" id="PF00196">
    <property type="entry name" value="GerE"/>
    <property type="match status" value="1"/>
</dbReference>
<dbReference type="SUPFAM" id="SSF46894">
    <property type="entry name" value="C-terminal effector domain of the bipartite response regulators"/>
    <property type="match status" value="1"/>
</dbReference>
<dbReference type="PROSITE" id="PS50043">
    <property type="entry name" value="HTH_LUXR_2"/>
    <property type="match status" value="1"/>
</dbReference>
<dbReference type="InterPro" id="IPR029016">
    <property type="entry name" value="GAF-like_dom_sf"/>
</dbReference>
<dbReference type="InterPro" id="IPR000792">
    <property type="entry name" value="Tscrpt_reg_LuxR_C"/>
</dbReference>
<keyword evidence="1" id="KW-0805">Transcription regulation</keyword>
<feature type="domain" description="HTH luxR-type" evidence="3">
    <location>
        <begin position="260"/>
        <end position="325"/>
    </location>
</feature>
<dbReference type="GO" id="GO:0006355">
    <property type="term" value="P:regulation of DNA-templated transcription"/>
    <property type="evidence" value="ECO:0007669"/>
    <property type="project" value="InterPro"/>
</dbReference>
<dbReference type="EMBL" id="LDRT01000024">
    <property type="protein sequence ID" value="KTR95783.1"/>
    <property type="molecule type" value="Genomic_DNA"/>
</dbReference>
<dbReference type="Gene3D" id="1.10.10.10">
    <property type="entry name" value="Winged helix-like DNA-binding domain superfamily/Winged helix DNA-binding domain"/>
    <property type="match status" value="1"/>
</dbReference>
<dbReference type="CDD" id="cd06170">
    <property type="entry name" value="LuxR_C_like"/>
    <property type="match status" value="1"/>
</dbReference>
<dbReference type="OrthoDB" id="9812579at2"/>
<name>A0A147EZC1_MICTE</name>
<dbReference type="Gene3D" id="3.30.450.40">
    <property type="match status" value="1"/>
</dbReference>
<dbReference type="Proteomes" id="UP000075025">
    <property type="component" value="Unassembled WGS sequence"/>
</dbReference>
<proteinExistence type="predicted"/>
<evidence type="ECO:0000313" key="5">
    <source>
        <dbReference type="Proteomes" id="UP000075025"/>
    </source>
</evidence>
<dbReference type="RefSeq" id="WP_058622955.1">
    <property type="nucleotide sequence ID" value="NZ_LDRT01000024.1"/>
</dbReference>
<comment type="caution">
    <text evidence="4">The sequence shown here is derived from an EMBL/GenBank/DDBJ whole genome shotgun (WGS) entry which is preliminary data.</text>
</comment>
<evidence type="ECO:0000256" key="2">
    <source>
        <dbReference type="ARBA" id="ARBA00023163"/>
    </source>
</evidence>
<keyword evidence="2" id="KW-0804">Transcription</keyword>